<gene>
    <name evidence="1" type="ORF">PLANPX_3062</name>
</gene>
<keyword evidence="2" id="KW-1185">Reference proteome</keyword>
<dbReference type="EMBL" id="AP021861">
    <property type="protein sequence ID" value="BBO33450.1"/>
    <property type="molecule type" value="Genomic_DNA"/>
</dbReference>
<evidence type="ECO:0000313" key="2">
    <source>
        <dbReference type="Proteomes" id="UP000326837"/>
    </source>
</evidence>
<evidence type="ECO:0000313" key="1">
    <source>
        <dbReference type="EMBL" id="BBO33450.1"/>
    </source>
</evidence>
<organism evidence="1 2">
    <name type="scientific">Lacipirellula parvula</name>
    <dbReference type="NCBI Taxonomy" id="2650471"/>
    <lineage>
        <taxon>Bacteria</taxon>
        <taxon>Pseudomonadati</taxon>
        <taxon>Planctomycetota</taxon>
        <taxon>Planctomycetia</taxon>
        <taxon>Pirellulales</taxon>
        <taxon>Lacipirellulaceae</taxon>
        <taxon>Lacipirellula</taxon>
    </lineage>
</organism>
<protein>
    <submittedName>
        <fullName evidence="1">Uncharacterized protein</fullName>
    </submittedName>
</protein>
<accession>A0A5K7X9Q5</accession>
<name>A0A5K7X9Q5_9BACT</name>
<reference evidence="2" key="1">
    <citation type="submission" date="2019-10" db="EMBL/GenBank/DDBJ databases">
        <title>Lacipirellula parvula gen. nov., sp. nov., representing a lineage of planctomycetes widespread in freshwater anoxic habitats, and description of the family Lacipirellulaceae.</title>
        <authorList>
            <person name="Dedysh S.N."/>
            <person name="Kulichevskaya I.S."/>
            <person name="Beletsky A.V."/>
            <person name="Rakitin A.L."/>
            <person name="Mardanov A.V."/>
            <person name="Ivanova A.A."/>
            <person name="Saltykova V.X."/>
            <person name="Rijpstra W.I.C."/>
            <person name="Sinninghe Damste J.S."/>
            <person name="Ravin N.V."/>
        </authorList>
    </citation>
    <scope>NUCLEOTIDE SEQUENCE [LARGE SCALE GENOMIC DNA]</scope>
    <source>
        <strain evidence="2">PX69</strain>
    </source>
</reference>
<dbReference type="AlphaFoldDB" id="A0A5K7X9Q5"/>
<dbReference type="KEGG" id="lpav:PLANPX_3062"/>
<dbReference type="RefSeq" id="WP_152099211.1">
    <property type="nucleotide sequence ID" value="NZ_AP021861.1"/>
</dbReference>
<sequence>MPWIPTQRAGMNYNKYKGALQDVAGNVIETSRGSVYNGLGAQAVGATSPAVPGLSMNFQLRDAIYQPRISERLLAGGPGDASSSRHRRF</sequence>
<proteinExistence type="predicted"/>
<dbReference type="Proteomes" id="UP000326837">
    <property type="component" value="Chromosome"/>
</dbReference>